<organism evidence="2 3">
    <name type="scientific">Hungatella hathewayi DSM 13479</name>
    <dbReference type="NCBI Taxonomy" id="566550"/>
    <lineage>
        <taxon>Bacteria</taxon>
        <taxon>Bacillati</taxon>
        <taxon>Bacillota</taxon>
        <taxon>Clostridia</taxon>
        <taxon>Lachnospirales</taxon>
        <taxon>Lachnospiraceae</taxon>
        <taxon>Hungatella</taxon>
    </lineage>
</organism>
<gene>
    <name evidence="2" type="ORF">CLOSTHATH_02097</name>
</gene>
<dbReference type="HOGENOM" id="CLU_3290820_0_0_9"/>
<dbReference type="EMBL" id="ACIO01000158">
    <property type="protein sequence ID" value="EFC99676.1"/>
    <property type="molecule type" value="Genomic_DNA"/>
</dbReference>
<sequence length="40" mass="4881">MHKNREKCFEYYKIILKRQRKMKEKGSKKGLSRQQGVPDI</sequence>
<feature type="region of interest" description="Disordered" evidence="1">
    <location>
        <begin position="21"/>
        <end position="40"/>
    </location>
</feature>
<accession>D3AER3</accession>
<evidence type="ECO:0000313" key="3">
    <source>
        <dbReference type="Proteomes" id="UP000004968"/>
    </source>
</evidence>
<evidence type="ECO:0000313" key="2">
    <source>
        <dbReference type="EMBL" id="EFC99676.1"/>
    </source>
</evidence>
<evidence type="ECO:0000256" key="1">
    <source>
        <dbReference type="SAM" id="MobiDB-lite"/>
    </source>
</evidence>
<dbReference type="Proteomes" id="UP000004968">
    <property type="component" value="Unassembled WGS sequence"/>
</dbReference>
<name>D3AER3_9FIRM</name>
<comment type="caution">
    <text evidence="2">The sequence shown here is derived from an EMBL/GenBank/DDBJ whole genome shotgun (WGS) entry which is preliminary data.</text>
</comment>
<protein>
    <submittedName>
        <fullName evidence="2">Uncharacterized protein</fullName>
    </submittedName>
</protein>
<reference evidence="2 3" key="1">
    <citation type="submission" date="2010-01" db="EMBL/GenBank/DDBJ databases">
        <authorList>
            <person name="Weinstock G."/>
            <person name="Sodergren E."/>
            <person name="Clifton S."/>
            <person name="Fulton L."/>
            <person name="Fulton B."/>
            <person name="Courtney L."/>
            <person name="Fronick C."/>
            <person name="Harrison M."/>
            <person name="Strong C."/>
            <person name="Farmer C."/>
            <person name="Delahaunty K."/>
            <person name="Markovic C."/>
            <person name="Hall O."/>
            <person name="Minx P."/>
            <person name="Tomlinson C."/>
            <person name="Mitreva M."/>
            <person name="Nelson J."/>
            <person name="Hou S."/>
            <person name="Wollam A."/>
            <person name="Pepin K.H."/>
            <person name="Johnson M."/>
            <person name="Bhonagiri V."/>
            <person name="Nash W.E."/>
            <person name="Warren W."/>
            <person name="Chinwalla A."/>
            <person name="Mardis E.R."/>
            <person name="Wilson R.K."/>
        </authorList>
    </citation>
    <scope>NUCLEOTIDE SEQUENCE [LARGE SCALE GENOMIC DNA]</scope>
    <source>
        <strain evidence="2 3">DSM 13479</strain>
    </source>
</reference>
<dbReference type="AlphaFoldDB" id="D3AER3"/>
<feature type="compositionally biased region" description="Basic residues" evidence="1">
    <location>
        <begin position="21"/>
        <end position="31"/>
    </location>
</feature>
<proteinExistence type="predicted"/>